<reference evidence="2" key="1">
    <citation type="submission" date="2014-09" db="EMBL/GenBank/DDBJ databases">
        <authorList>
            <person name="Magalhaes I.L.F."/>
            <person name="Oliveira U."/>
            <person name="Santos F.R."/>
            <person name="Vidigal T.H.D.A."/>
            <person name="Brescovit A.D."/>
            <person name="Santos A.J."/>
        </authorList>
    </citation>
    <scope>NUCLEOTIDE SEQUENCE</scope>
    <source>
        <tissue evidence="2">Shoot tissue taken approximately 20 cm above the soil surface</tissue>
    </source>
</reference>
<accession>A0A0A9C1T1</accession>
<name>A0A0A9C1T1_ARUDO</name>
<feature type="region of interest" description="Disordered" evidence="1">
    <location>
        <begin position="1"/>
        <end position="33"/>
    </location>
</feature>
<reference evidence="2" key="2">
    <citation type="journal article" date="2015" name="Data Brief">
        <title>Shoot transcriptome of the giant reed, Arundo donax.</title>
        <authorList>
            <person name="Barrero R.A."/>
            <person name="Guerrero F.D."/>
            <person name="Moolhuijzen P."/>
            <person name="Goolsby J.A."/>
            <person name="Tidwell J."/>
            <person name="Bellgard S.E."/>
            <person name="Bellgard M.I."/>
        </authorList>
    </citation>
    <scope>NUCLEOTIDE SEQUENCE</scope>
    <source>
        <tissue evidence="2">Shoot tissue taken approximately 20 cm above the soil surface</tissue>
    </source>
</reference>
<evidence type="ECO:0000313" key="2">
    <source>
        <dbReference type="EMBL" id="JAD68418.1"/>
    </source>
</evidence>
<dbReference type="AlphaFoldDB" id="A0A0A9C1T1"/>
<sequence>MPLLLASSAPPQPGSSVTRATTSPCTAPLSAAS</sequence>
<proteinExistence type="predicted"/>
<organism evidence="2">
    <name type="scientific">Arundo donax</name>
    <name type="common">Giant reed</name>
    <name type="synonym">Donax arundinaceus</name>
    <dbReference type="NCBI Taxonomy" id="35708"/>
    <lineage>
        <taxon>Eukaryota</taxon>
        <taxon>Viridiplantae</taxon>
        <taxon>Streptophyta</taxon>
        <taxon>Embryophyta</taxon>
        <taxon>Tracheophyta</taxon>
        <taxon>Spermatophyta</taxon>
        <taxon>Magnoliopsida</taxon>
        <taxon>Liliopsida</taxon>
        <taxon>Poales</taxon>
        <taxon>Poaceae</taxon>
        <taxon>PACMAD clade</taxon>
        <taxon>Arundinoideae</taxon>
        <taxon>Arundineae</taxon>
        <taxon>Arundo</taxon>
    </lineage>
</organism>
<dbReference type="EMBL" id="GBRH01229477">
    <property type="protein sequence ID" value="JAD68418.1"/>
    <property type="molecule type" value="Transcribed_RNA"/>
</dbReference>
<protein>
    <submittedName>
        <fullName evidence="2">Uncharacterized protein</fullName>
    </submittedName>
</protein>
<evidence type="ECO:0000256" key="1">
    <source>
        <dbReference type="SAM" id="MobiDB-lite"/>
    </source>
</evidence>